<feature type="compositionally biased region" description="Low complexity" evidence="1">
    <location>
        <begin position="149"/>
        <end position="160"/>
    </location>
</feature>
<sequence>MLPIAFQTVTLPVSSRQMLSDQMQIFCNACEGAIEQYNRIDLQDPNFLTVLQSMSNIIHPLRIRHGSIMHVYDAMIPRFFRELYTIFPSTMFIRDVASFMGLLPPEYFDLWASLDGPAHRESGPVQRARDLRHAARQLLAISLLVNSNTLPSSSPTPRATRPARRIRRDTPGAVPAGPTTSVYPGSDTSASPSPSINEAMIAEQQAEPSTEDIIQQSAQSSRGEVFVSQTVASESAPSTTGATTGNSDETVHSSIPNDAQQTVTEGNMTSSGSIPTD</sequence>
<name>A0A6A6U5U5_9PEZI</name>
<evidence type="ECO:0000313" key="3">
    <source>
        <dbReference type="Proteomes" id="UP000799302"/>
    </source>
</evidence>
<proteinExistence type="predicted"/>
<dbReference type="EMBL" id="MU004239">
    <property type="protein sequence ID" value="KAF2666314.1"/>
    <property type="molecule type" value="Genomic_DNA"/>
</dbReference>
<reference evidence="2" key="1">
    <citation type="journal article" date="2020" name="Stud. Mycol.">
        <title>101 Dothideomycetes genomes: a test case for predicting lifestyles and emergence of pathogens.</title>
        <authorList>
            <person name="Haridas S."/>
            <person name="Albert R."/>
            <person name="Binder M."/>
            <person name="Bloem J."/>
            <person name="Labutti K."/>
            <person name="Salamov A."/>
            <person name="Andreopoulos B."/>
            <person name="Baker S."/>
            <person name="Barry K."/>
            <person name="Bills G."/>
            <person name="Bluhm B."/>
            <person name="Cannon C."/>
            <person name="Castanera R."/>
            <person name="Culley D."/>
            <person name="Daum C."/>
            <person name="Ezra D."/>
            <person name="Gonzalez J."/>
            <person name="Henrissat B."/>
            <person name="Kuo A."/>
            <person name="Liang C."/>
            <person name="Lipzen A."/>
            <person name="Lutzoni F."/>
            <person name="Magnuson J."/>
            <person name="Mondo S."/>
            <person name="Nolan M."/>
            <person name="Ohm R."/>
            <person name="Pangilinan J."/>
            <person name="Park H.-J."/>
            <person name="Ramirez L."/>
            <person name="Alfaro M."/>
            <person name="Sun H."/>
            <person name="Tritt A."/>
            <person name="Yoshinaga Y."/>
            <person name="Zwiers L.-H."/>
            <person name="Turgeon B."/>
            <person name="Goodwin S."/>
            <person name="Spatafora J."/>
            <person name="Crous P."/>
            <person name="Grigoriev I."/>
        </authorList>
    </citation>
    <scope>NUCLEOTIDE SEQUENCE</scope>
    <source>
        <strain evidence="2">CBS 115976</strain>
    </source>
</reference>
<gene>
    <name evidence="2" type="ORF">BT63DRAFT_463425</name>
</gene>
<evidence type="ECO:0000256" key="1">
    <source>
        <dbReference type="SAM" id="MobiDB-lite"/>
    </source>
</evidence>
<feature type="compositionally biased region" description="Polar residues" evidence="1">
    <location>
        <begin position="206"/>
        <end position="277"/>
    </location>
</feature>
<evidence type="ECO:0000313" key="2">
    <source>
        <dbReference type="EMBL" id="KAF2666314.1"/>
    </source>
</evidence>
<accession>A0A6A6U5U5</accession>
<dbReference type="Proteomes" id="UP000799302">
    <property type="component" value="Unassembled WGS sequence"/>
</dbReference>
<feature type="region of interest" description="Disordered" evidence="1">
    <location>
        <begin position="149"/>
        <end position="277"/>
    </location>
</feature>
<dbReference type="AlphaFoldDB" id="A0A6A6U5U5"/>
<keyword evidence="3" id="KW-1185">Reference proteome</keyword>
<feature type="compositionally biased region" description="Polar residues" evidence="1">
    <location>
        <begin position="178"/>
        <end position="196"/>
    </location>
</feature>
<protein>
    <submittedName>
        <fullName evidence="2">Uncharacterized protein</fullName>
    </submittedName>
</protein>
<organism evidence="2 3">
    <name type="scientific">Microthyrium microscopicum</name>
    <dbReference type="NCBI Taxonomy" id="703497"/>
    <lineage>
        <taxon>Eukaryota</taxon>
        <taxon>Fungi</taxon>
        <taxon>Dikarya</taxon>
        <taxon>Ascomycota</taxon>
        <taxon>Pezizomycotina</taxon>
        <taxon>Dothideomycetes</taxon>
        <taxon>Dothideomycetes incertae sedis</taxon>
        <taxon>Microthyriales</taxon>
        <taxon>Microthyriaceae</taxon>
        <taxon>Microthyrium</taxon>
    </lineage>
</organism>